<dbReference type="Pfam" id="PF00196">
    <property type="entry name" value="GerE"/>
    <property type="match status" value="1"/>
</dbReference>
<dbReference type="InterPro" id="IPR012312">
    <property type="entry name" value="Hemerythrin-like"/>
</dbReference>
<evidence type="ECO:0000256" key="3">
    <source>
        <dbReference type="ARBA" id="ARBA00023163"/>
    </source>
</evidence>
<evidence type="ECO:0000256" key="2">
    <source>
        <dbReference type="ARBA" id="ARBA00023125"/>
    </source>
</evidence>
<evidence type="ECO:0000313" key="5">
    <source>
        <dbReference type="EMBL" id="HIT46265.1"/>
    </source>
</evidence>
<reference evidence="5" key="2">
    <citation type="journal article" date="2021" name="PeerJ">
        <title>Extensive microbial diversity within the chicken gut microbiome revealed by metagenomics and culture.</title>
        <authorList>
            <person name="Gilroy R."/>
            <person name="Ravi A."/>
            <person name="Getino M."/>
            <person name="Pursley I."/>
            <person name="Horton D.L."/>
            <person name="Alikhan N.F."/>
            <person name="Baker D."/>
            <person name="Gharbi K."/>
            <person name="Hall N."/>
            <person name="Watson M."/>
            <person name="Adriaenssens E.M."/>
            <person name="Foster-Nyarko E."/>
            <person name="Jarju S."/>
            <person name="Secka A."/>
            <person name="Antonio M."/>
            <person name="Oren A."/>
            <person name="Chaudhuri R.R."/>
            <person name="La Ragione R."/>
            <person name="Hildebrand F."/>
            <person name="Pallen M.J."/>
        </authorList>
    </citation>
    <scope>NUCLEOTIDE SEQUENCE</scope>
    <source>
        <strain evidence="5">ChiHecec2B26-709</strain>
    </source>
</reference>
<protein>
    <submittedName>
        <fullName evidence="5">Hemerythrin domain-containing protein</fullName>
    </submittedName>
</protein>
<dbReference type="PROSITE" id="PS50043">
    <property type="entry name" value="HTH_LUXR_2"/>
    <property type="match status" value="1"/>
</dbReference>
<proteinExistence type="predicted"/>
<dbReference type="GO" id="GO:0006355">
    <property type="term" value="P:regulation of DNA-templated transcription"/>
    <property type="evidence" value="ECO:0007669"/>
    <property type="project" value="InterPro"/>
</dbReference>
<keyword evidence="1" id="KW-0805">Transcription regulation</keyword>
<name>A0A9D1GMJ7_9BACT</name>
<accession>A0A9D1GMJ7</accession>
<dbReference type="InterPro" id="IPR036388">
    <property type="entry name" value="WH-like_DNA-bd_sf"/>
</dbReference>
<dbReference type="PROSITE" id="PS00622">
    <property type="entry name" value="HTH_LUXR_1"/>
    <property type="match status" value="1"/>
</dbReference>
<dbReference type="GO" id="GO:0003677">
    <property type="term" value="F:DNA binding"/>
    <property type="evidence" value="ECO:0007669"/>
    <property type="project" value="UniProtKB-KW"/>
</dbReference>
<evidence type="ECO:0000256" key="1">
    <source>
        <dbReference type="ARBA" id="ARBA00023015"/>
    </source>
</evidence>
<dbReference type="CDD" id="cd06170">
    <property type="entry name" value="LuxR_C_like"/>
    <property type="match status" value="1"/>
</dbReference>
<dbReference type="EMBL" id="DVLC01000004">
    <property type="protein sequence ID" value="HIT46265.1"/>
    <property type="molecule type" value="Genomic_DNA"/>
</dbReference>
<organism evidence="5 6">
    <name type="scientific">Candidatus Cryptobacteroides merdipullorum</name>
    <dbReference type="NCBI Taxonomy" id="2840771"/>
    <lineage>
        <taxon>Bacteria</taxon>
        <taxon>Pseudomonadati</taxon>
        <taxon>Bacteroidota</taxon>
        <taxon>Bacteroidia</taxon>
        <taxon>Bacteroidales</taxon>
        <taxon>Candidatus Cryptobacteroides</taxon>
    </lineage>
</organism>
<dbReference type="Gene3D" id="1.10.10.10">
    <property type="entry name" value="Winged helix-like DNA-binding domain superfamily/Winged helix DNA-binding domain"/>
    <property type="match status" value="1"/>
</dbReference>
<dbReference type="InterPro" id="IPR016032">
    <property type="entry name" value="Sig_transdc_resp-reg_C-effctor"/>
</dbReference>
<evidence type="ECO:0000259" key="4">
    <source>
        <dbReference type="PROSITE" id="PS50043"/>
    </source>
</evidence>
<reference evidence="5" key="1">
    <citation type="submission" date="2020-10" db="EMBL/GenBank/DDBJ databases">
        <authorList>
            <person name="Gilroy R."/>
        </authorList>
    </citation>
    <scope>NUCLEOTIDE SEQUENCE</scope>
    <source>
        <strain evidence="5">ChiHecec2B26-709</strain>
    </source>
</reference>
<keyword evidence="2" id="KW-0238">DNA-binding</keyword>
<gene>
    <name evidence="5" type="ORF">IAC35_00210</name>
</gene>
<feature type="domain" description="HTH luxR-type" evidence="4">
    <location>
        <begin position="239"/>
        <end position="304"/>
    </location>
</feature>
<sequence>MEIFSGNIKVSELADYNCRLLLVLSRLGIAGSFGERTVAEVCQKNGLDTDTVLLICRVYSSADFRPSVREVKKCRVEDVIRYVRRSHDFYMRNAIESIAVSIERLISPCLPSRQQVVRDFFAGYKDELLRHFAFEEEEVIPYIDGLLEGRRSQNFNIHYFEEHHTNIDEKLSDLKNIVMKSLPHECDDSLRQSLLQDLYALQDDLRSHTCIEDHILVPMARLLEGAHGFGDKHVDALMEEDESSELSDREKEILVCVAKGLINKEIADRLNISINTVITHRRNITRKIGIRSIPGLTVYAILNNLIDIKDVE</sequence>
<dbReference type="PANTHER" id="PTHR44688:SF16">
    <property type="entry name" value="DNA-BINDING TRANSCRIPTIONAL ACTIVATOR DEVR_DOSR"/>
    <property type="match status" value="1"/>
</dbReference>
<dbReference type="AlphaFoldDB" id="A0A9D1GMJ7"/>
<dbReference type="SUPFAM" id="SSF46894">
    <property type="entry name" value="C-terminal effector domain of the bipartite response regulators"/>
    <property type="match status" value="1"/>
</dbReference>
<comment type="caution">
    <text evidence="5">The sequence shown here is derived from an EMBL/GenBank/DDBJ whole genome shotgun (WGS) entry which is preliminary data.</text>
</comment>
<keyword evidence="3" id="KW-0804">Transcription</keyword>
<dbReference type="PANTHER" id="PTHR44688">
    <property type="entry name" value="DNA-BINDING TRANSCRIPTIONAL ACTIVATOR DEVR_DOSR"/>
    <property type="match status" value="1"/>
</dbReference>
<dbReference type="InterPro" id="IPR000792">
    <property type="entry name" value="Tscrpt_reg_LuxR_C"/>
</dbReference>
<dbReference type="Proteomes" id="UP000886881">
    <property type="component" value="Unassembled WGS sequence"/>
</dbReference>
<dbReference type="PRINTS" id="PR00038">
    <property type="entry name" value="HTHLUXR"/>
</dbReference>
<dbReference type="Pfam" id="PF01814">
    <property type="entry name" value="Hemerythrin"/>
    <property type="match status" value="1"/>
</dbReference>
<dbReference type="SMART" id="SM00421">
    <property type="entry name" value="HTH_LUXR"/>
    <property type="match status" value="1"/>
</dbReference>
<evidence type="ECO:0000313" key="6">
    <source>
        <dbReference type="Proteomes" id="UP000886881"/>
    </source>
</evidence>